<evidence type="ECO:0000259" key="2">
    <source>
        <dbReference type="PROSITE" id="PS50966"/>
    </source>
</evidence>
<organism evidence="3 4">
    <name type="scientific">Parafrankia soli</name>
    <dbReference type="NCBI Taxonomy" id="2599596"/>
    <lineage>
        <taxon>Bacteria</taxon>
        <taxon>Bacillati</taxon>
        <taxon>Actinomycetota</taxon>
        <taxon>Actinomycetes</taxon>
        <taxon>Frankiales</taxon>
        <taxon>Frankiaceae</taxon>
        <taxon>Parafrankia</taxon>
    </lineage>
</organism>
<dbReference type="AlphaFoldDB" id="A0A1S1RGM0"/>
<keyword evidence="4" id="KW-1185">Reference proteome</keyword>
<gene>
    <name evidence="3" type="ORF">BBK14_30515</name>
</gene>
<comment type="caution">
    <text evidence="3">The sequence shown here is derived from an EMBL/GenBank/DDBJ whole genome shotgun (WGS) entry which is preliminary data.</text>
</comment>
<dbReference type="OrthoDB" id="9816340at2"/>
<protein>
    <recommendedName>
        <fullName evidence="2">SWIM-type domain-containing protein</fullName>
    </recommendedName>
</protein>
<dbReference type="EMBL" id="MAXA01000012">
    <property type="protein sequence ID" value="OHV45246.1"/>
    <property type="molecule type" value="Genomic_DNA"/>
</dbReference>
<dbReference type="Pfam" id="PF04434">
    <property type="entry name" value="SWIM"/>
    <property type="match status" value="1"/>
</dbReference>
<sequence length="1030" mass="107124">MSNTTSPPVERGQALALAPDQASVKAGERLAVAGSWPLAGGDAEALWGECRGSGKSPYRVVVALADHASKCSCPSRKFPCKHALGLMLLAAAGGVAGAGEVAGAGGGRPPWAAEWLDRRVARFAAAASAGTRAATGPESERSAAGAARREVSRAAKVDGGVAELARWLSDLAGEGLGAAQARPADWWRAAAARMVDAQAPGLAEMIHEAAQIAGSAARRPDWPSRLVDRVGLLHLLCEGWARRADLPADVVAVLRDRIGFTVPVATVLAGEHVVGEVDVLGAHEFGAGRARGRRQWLRLVESGRLAVLVDFAVNGQGMPPPLPAGSRVRADLAPYPGRRPARVAPGAPGGAAAVVGPVDTDLFAPTWRAALAGVASALAVDPFADVVALTVRGVTVLPPGAGAGPLPRSGPWLLRDSAGEALPLADEAVAEWGWHMLAAGGGAGLDVVAEWDSFTLTPLAATPSRTARAEDMPGRAPVPVVAAPVAPVPTPGWTDLVDAAVIGVSRRPSPVIPGLPDPGGRPGEEERLLRVAALAAVTRRAGQLAADASTVPAPAPAAADEHPPCPPTAVVPVPTEVGAAETAELEEWLDLLAEGGWRPPDTLLPALVELGRRSTALRPRLLRVLGPRGRWFAALHPDAGWAGPVGVAGWPSASAQQRRSLIAALRHTDPAAAAELLRGGAGEPPFVPFRRAGGAERLAFVQALRTGLGPYDEELLEAALDDRRSDVRDAAVQVLLELPGTRFAARAAARTERAFTVHRGTLRVHPPAVLTDEMARDGVSPDGPSRARAQADGPARMLLAEIARVDPRLWPERTGLSPQKFLSARALWEPAPSFPALTLAPYLVGPVVRHRDPEWALALIPKVEPRSQGVLIGCLPEPDRLRAFDLALSGTGHATRRWGLLLGRSGGHGLGNTALGSLITLLAGIPGPWSAEFTRAAGPAITAIVTAPVDEPGSDPQQRATARTLHARVRALLANLAWRVEPYVGIPDLDPSTMPAETVSGYQRLAAVLAQRRARRDTLLSRSSSKKGSS</sequence>
<keyword evidence="1" id="KW-0479">Metal-binding</keyword>
<dbReference type="PROSITE" id="PS50966">
    <property type="entry name" value="ZF_SWIM"/>
    <property type="match status" value="1"/>
</dbReference>
<dbReference type="InterPro" id="IPR007527">
    <property type="entry name" value="Znf_SWIM"/>
</dbReference>
<name>A0A1S1RGM0_9ACTN</name>
<dbReference type="GO" id="GO:0008270">
    <property type="term" value="F:zinc ion binding"/>
    <property type="evidence" value="ECO:0007669"/>
    <property type="project" value="UniProtKB-KW"/>
</dbReference>
<proteinExistence type="predicted"/>
<accession>A0A1S1RGM0</accession>
<dbReference type="Proteomes" id="UP000179769">
    <property type="component" value="Unassembled WGS sequence"/>
</dbReference>
<evidence type="ECO:0000313" key="4">
    <source>
        <dbReference type="Proteomes" id="UP000179769"/>
    </source>
</evidence>
<evidence type="ECO:0000313" key="3">
    <source>
        <dbReference type="EMBL" id="OHV45246.1"/>
    </source>
</evidence>
<dbReference type="Pfam" id="PF18944">
    <property type="entry name" value="DUF5691"/>
    <property type="match status" value="1"/>
</dbReference>
<evidence type="ECO:0000256" key="1">
    <source>
        <dbReference type="PROSITE-ProRule" id="PRU00325"/>
    </source>
</evidence>
<feature type="domain" description="SWIM-type" evidence="2">
    <location>
        <begin position="58"/>
        <end position="91"/>
    </location>
</feature>
<keyword evidence="1" id="KW-0862">Zinc</keyword>
<keyword evidence="1" id="KW-0863">Zinc-finger</keyword>
<reference evidence="4" key="1">
    <citation type="submission" date="2016-07" db="EMBL/GenBank/DDBJ databases">
        <title>Frankia sp. NRRL B-16219 Genome sequencing.</title>
        <authorList>
            <person name="Ghodhbane-Gtari F."/>
            <person name="Swanson E."/>
            <person name="Gueddou A."/>
            <person name="Louati M."/>
            <person name="Nouioui I."/>
            <person name="Hezbri K."/>
            <person name="Abebe-Akele F."/>
            <person name="Simpson S."/>
            <person name="Morris K."/>
            <person name="Thomas K."/>
            <person name="Gtari M."/>
            <person name="Tisa L.S."/>
        </authorList>
    </citation>
    <scope>NUCLEOTIDE SEQUENCE [LARGE SCALE GENOMIC DNA]</scope>
    <source>
        <strain evidence="4">NRRL B-16219</strain>
    </source>
</reference>
<dbReference type="InterPro" id="IPR043746">
    <property type="entry name" value="DUF5691"/>
</dbReference>
<dbReference type="RefSeq" id="WP_071059689.1">
    <property type="nucleotide sequence ID" value="NZ_MAXA01000012.1"/>
</dbReference>